<organism evidence="2 3">
    <name type="scientific">Tateyamaria armeniaca</name>
    <dbReference type="NCBI Taxonomy" id="2518930"/>
    <lineage>
        <taxon>Bacteria</taxon>
        <taxon>Pseudomonadati</taxon>
        <taxon>Pseudomonadota</taxon>
        <taxon>Alphaproteobacteria</taxon>
        <taxon>Rhodobacterales</taxon>
        <taxon>Roseobacteraceae</taxon>
        <taxon>Tateyamaria</taxon>
    </lineage>
</organism>
<name>A0ABW8V2K7_9RHOB</name>
<proteinExistence type="predicted"/>
<sequence>MKPNTVGRELSGRMPPLRTEICHVGLVSGTLILTADGEIPVEYLSPGDRIITRNAGLVALNAVESVRASEEAVKIAAGSLGDTKPTHNVIIPAAQMVLVRDWRAKALRGAAQAVMPAGCLIDDEYITALGVRDMTLVRLGFDAPYVVYADGLELSVPAMNAASVPA</sequence>
<reference evidence="2 3" key="1">
    <citation type="submission" date="2024-08" db="EMBL/GenBank/DDBJ databases">
        <title>Tateyamaria sp. nov., isolated from marine algae.</title>
        <authorList>
            <person name="Choi B.J."/>
            <person name="Kim J.M."/>
            <person name="Lee J.K."/>
            <person name="Choi D.G."/>
            <person name="Bayburt H."/>
            <person name="Baek J.H."/>
            <person name="Han D.M."/>
            <person name="Jeon C.O."/>
        </authorList>
    </citation>
    <scope>NUCLEOTIDE SEQUENCE [LARGE SCALE GENOMIC DNA]</scope>
    <source>
        <strain evidence="2 3">KMU-156</strain>
    </source>
</reference>
<keyword evidence="3" id="KW-1185">Reference proteome</keyword>
<protein>
    <submittedName>
        <fullName evidence="2">Hint domain-containing protein</fullName>
    </submittedName>
</protein>
<dbReference type="Pfam" id="PF13403">
    <property type="entry name" value="Hint_2"/>
    <property type="match status" value="1"/>
</dbReference>
<comment type="caution">
    <text evidence="2">The sequence shown here is derived from an EMBL/GenBank/DDBJ whole genome shotgun (WGS) entry which is preliminary data.</text>
</comment>
<evidence type="ECO:0000313" key="3">
    <source>
        <dbReference type="Proteomes" id="UP001627408"/>
    </source>
</evidence>
<dbReference type="RefSeq" id="WP_407593458.1">
    <property type="nucleotide sequence ID" value="NZ_JBHDIY010000002.1"/>
</dbReference>
<evidence type="ECO:0000259" key="1">
    <source>
        <dbReference type="Pfam" id="PF13403"/>
    </source>
</evidence>
<dbReference type="InterPro" id="IPR028992">
    <property type="entry name" value="Hedgehog/Intein_dom"/>
</dbReference>
<dbReference type="EMBL" id="JBHDIY010000002">
    <property type="protein sequence ID" value="MFL4471618.1"/>
    <property type="molecule type" value="Genomic_DNA"/>
</dbReference>
<feature type="domain" description="Hedgehog/Intein (Hint)" evidence="1">
    <location>
        <begin position="26"/>
        <end position="153"/>
    </location>
</feature>
<dbReference type="Proteomes" id="UP001627408">
    <property type="component" value="Unassembled WGS sequence"/>
</dbReference>
<accession>A0ABW8V2K7</accession>
<gene>
    <name evidence="2" type="ORF">ACERZ8_17700</name>
</gene>
<evidence type="ECO:0000313" key="2">
    <source>
        <dbReference type="EMBL" id="MFL4471618.1"/>
    </source>
</evidence>